<evidence type="ECO:0000313" key="3">
    <source>
        <dbReference type="Proteomes" id="UP000066284"/>
    </source>
</evidence>
<dbReference type="AlphaFoldDB" id="A0A0S4KMR1"/>
<protein>
    <submittedName>
        <fullName evidence="2">D-xylulose 5-phosphate/D-fructose 6-phosphate phosphoketolase</fullName>
    </submittedName>
</protein>
<gene>
    <name evidence="2" type="ORF">NITINOP_0680</name>
</gene>
<dbReference type="SUPFAM" id="SSF52518">
    <property type="entry name" value="Thiamin diphosphate-binding fold (THDP-binding)"/>
    <property type="match status" value="2"/>
</dbReference>
<dbReference type="EMBL" id="LN885086">
    <property type="protein sequence ID" value="CUQ65655.1"/>
    <property type="molecule type" value="Genomic_DNA"/>
</dbReference>
<evidence type="ECO:0000313" key="2">
    <source>
        <dbReference type="EMBL" id="CUQ65655.1"/>
    </source>
</evidence>
<keyword evidence="3" id="KW-1185">Reference proteome</keyword>
<reference evidence="3" key="1">
    <citation type="submission" date="2015-09" db="EMBL/GenBank/DDBJ databases">
        <authorList>
            <person name="Daims H."/>
        </authorList>
    </citation>
    <scope>NUCLEOTIDE SEQUENCE [LARGE SCALE GENOMIC DNA]</scope>
</reference>
<dbReference type="PANTHER" id="PTHR31273:SF0">
    <property type="entry name" value="PHOSPHOKETOLASE-RELATED"/>
    <property type="match status" value="1"/>
</dbReference>
<organism evidence="2 3">
    <name type="scientific">Candidatus Nitrospira inopinata</name>
    <dbReference type="NCBI Taxonomy" id="1715989"/>
    <lineage>
        <taxon>Bacteria</taxon>
        <taxon>Pseudomonadati</taxon>
        <taxon>Nitrospirota</taxon>
        <taxon>Nitrospiria</taxon>
        <taxon>Nitrospirales</taxon>
        <taxon>Nitrospiraceae</taxon>
        <taxon>Nitrospira</taxon>
    </lineage>
</organism>
<evidence type="ECO:0000259" key="1">
    <source>
        <dbReference type="Pfam" id="PF09364"/>
    </source>
</evidence>
<dbReference type="GO" id="GO:0016832">
    <property type="term" value="F:aldehyde-lyase activity"/>
    <property type="evidence" value="ECO:0007669"/>
    <property type="project" value="InterPro"/>
</dbReference>
<sequence>MKEMETAQSETEHAAQCRNDDPSFARWAEGYGVIQHSDETQVRVHELARRLASRSTTGDKVAFYDLLIALDRLTSAGLWLVVHQTYARNVYLDGRPLDTEDFKVRPEGHTGGALNMVPAYAGYLAANVVTGHTRGWLMGQGHCVAAIDSLNLLVGNMTEAHAARYSVTDEGLSRYVRDFYSYRLRDDGRQDSPLGSHVNVHTAGGLSEGGYLGFAELQYVHMPLPGERLVAFLSDGAFEEQRGSDWAPRWWRVEDCGLVTPIMIKNGRRIDQRTTMSQQGGAAWFSEHLRLNGFDPIILDGRDPAAFLWAIIEMEHRLEAAAESVKEGKGRYPVPLPYGIAIAPKGAGFPGEGTNLAHNLPLMANPRVENRAADLFNEGARRLWVSSNELVEAIPHFQRHEASGRARERDHVLAHRDVPESAIPELPFRQVSEDARRNLEDWATASPMTAIDRTFVAILDANPRLRPRVGNPDEMLSNRLVSTLARLKFRVTDPEPAVPESVDGAVITALNEEAVVSAALANKGGINLVHTYEAFGSKMHGAVRQEIIFANHCLEAGRPQRWLSMPLVLTSHTWENGKNEQSHQDPSMAEAMLGEPSHVSRVLFPPDFNGAAAVMERLYKTHGQIWTLVVPKADVIPDLFTPSEARTLVKDGGLRLDWTGYHHRQARIILTAVGSYQLMEVLRASRRLAEGMIAHTVVYLLEPGRFRAPRSEHEGAHGASPEVMAHLFPTDVPARLFVTHTRPETILGVLGPLHTGPATVGLGYINHGGTLSTPGMLFVNRSSWAHCIRETARLLHLSEADLLSAEERQALDGARSPHGVILPEVVV</sequence>
<dbReference type="KEGG" id="nio:NITINOP_0680"/>
<dbReference type="Pfam" id="PF03894">
    <property type="entry name" value="XFP"/>
    <property type="match status" value="1"/>
</dbReference>
<dbReference type="InterPro" id="IPR018970">
    <property type="entry name" value="Xul5P/Fru6P_PKetolase_N"/>
</dbReference>
<dbReference type="InterPro" id="IPR029061">
    <property type="entry name" value="THDP-binding"/>
</dbReference>
<dbReference type="Proteomes" id="UP000066284">
    <property type="component" value="Chromosome 1"/>
</dbReference>
<feature type="domain" description="Xylulose 5-phosphate/Fructose 6-phosphate phosphoketolase N-terminal" evidence="1">
    <location>
        <begin position="69"/>
        <end position="368"/>
    </location>
</feature>
<dbReference type="STRING" id="1715989.NITINOP_0680"/>
<dbReference type="InterPro" id="IPR005593">
    <property type="entry name" value="Xul5P/Fru6P_PKetolase"/>
</dbReference>
<dbReference type="Pfam" id="PF09364">
    <property type="entry name" value="XFP_N"/>
    <property type="match status" value="1"/>
</dbReference>
<dbReference type="PANTHER" id="PTHR31273">
    <property type="entry name" value="PHOSPHOKETOLASE-RELATED"/>
    <property type="match status" value="1"/>
</dbReference>
<dbReference type="InterPro" id="IPR009014">
    <property type="entry name" value="Transketo_C/PFOR_II"/>
</dbReference>
<accession>A0A0S4KMR1</accession>
<dbReference type="Gene3D" id="3.40.50.970">
    <property type="match status" value="2"/>
</dbReference>
<proteinExistence type="predicted"/>
<name>A0A0S4KMR1_9BACT</name>
<dbReference type="GO" id="GO:0005975">
    <property type="term" value="P:carbohydrate metabolic process"/>
    <property type="evidence" value="ECO:0007669"/>
    <property type="project" value="InterPro"/>
</dbReference>
<dbReference type="Gene3D" id="3.40.50.920">
    <property type="match status" value="1"/>
</dbReference>